<protein>
    <submittedName>
        <fullName evidence="5">DNA-binding Lrp family transcriptional regulator</fullName>
    </submittedName>
</protein>
<reference evidence="5 6" key="1">
    <citation type="submission" date="2020-07" db="EMBL/GenBank/DDBJ databases">
        <title>Sequencing the genomes of 1000 actinobacteria strains.</title>
        <authorList>
            <person name="Klenk H.-P."/>
        </authorList>
    </citation>
    <scope>NUCLEOTIDE SEQUENCE [LARGE SCALE GENOMIC DNA]</scope>
    <source>
        <strain evidence="5 6">DSM 23871</strain>
    </source>
</reference>
<dbReference type="CDD" id="cd00090">
    <property type="entry name" value="HTH_ARSR"/>
    <property type="match status" value="1"/>
</dbReference>
<keyword evidence="3" id="KW-0804">Transcription</keyword>
<evidence type="ECO:0000256" key="2">
    <source>
        <dbReference type="ARBA" id="ARBA00023125"/>
    </source>
</evidence>
<keyword evidence="2 5" id="KW-0238">DNA-binding</keyword>
<dbReference type="PROSITE" id="PS50956">
    <property type="entry name" value="HTH_ASNC_2"/>
    <property type="match status" value="1"/>
</dbReference>
<dbReference type="InterPro" id="IPR011008">
    <property type="entry name" value="Dimeric_a/b-barrel"/>
</dbReference>
<evidence type="ECO:0000256" key="3">
    <source>
        <dbReference type="ARBA" id="ARBA00023163"/>
    </source>
</evidence>
<dbReference type="Gene3D" id="1.10.10.10">
    <property type="entry name" value="Winged helix-like DNA-binding domain superfamily/Winged helix DNA-binding domain"/>
    <property type="match status" value="1"/>
</dbReference>
<feature type="domain" description="HTH asnC-type" evidence="4">
    <location>
        <begin position="1"/>
        <end position="62"/>
    </location>
</feature>
<dbReference type="PROSITE" id="PS00519">
    <property type="entry name" value="HTH_ASNC_1"/>
    <property type="match status" value="1"/>
</dbReference>
<keyword evidence="6" id="KW-1185">Reference proteome</keyword>
<evidence type="ECO:0000313" key="6">
    <source>
        <dbReference type="Proteomes" id="UP000589620"/>
    </source>
</evidence>
<dbReference type="AlphaFoldDB" id="A0A852SZA0"/>
<dbReference type="Gene3D" id="3.30.70.920">
    <property type="match status" value="1"/>
</dbReference>
<dbReference type="SUPFAM" id="SSF54909">
    <property type="entry name" value="Dimeric alpha+beta barrel"/>
    <property type="match status" value="1"/>
</dbReference>
<evidence type="ECO:0000313" key="5">
    <source>
        <dbReference type="EMBL" id="NYD74015.1"/>
    </source>
</evidence>
<dbReference type="EMBL" id="JACCBJ010000001">
    <property type="protein sequence ID" value="NYD74015.1"/>
    <property type="molecule type" value="Genomic_DNA"/>
</dbReference>
<proteinExistence type="predicted"/>
<keyword evidence="1" id="KW-0805">Transcription regulation</keyword>
<accession>A0A852SZA0</accession>
<dbReference type="InterPro" id="IPR036390">
    <property type="entry name" value="WH_DNA-bd_sf"/>
</dbReference>
<dbReference type="InterPro" id="IPR000485">
    <property type="entry name" value="AsnC-type_HTH_dom"/>
</dbReference>
<dbReference type="SUPFAM" id="SSF46785">
    <property type="entry name" value="Winged helix' DNA-binding domain"/>
    <property type="match status" value="1"/>
</dbReference>
<dbReference type="InterPro" id="IPR019887">
    <property type="entry name" value="Tscrpt_reg_AsnC/Lrp_C"/>
</dbReference>
<sequence>MDAIDREILAALQEDGRLSLTDLAARVGLTLSPCHRRVRELENAGVIEQYRAVVSPAAVGLDFEAIVFVTIDRTDPETVGAFEEGVLAIPNIVQAERLFGDPDYMLRVLTADLTGYQQLFDGPLGALPGVRKLSSTLVMKQVTGRRALPT</sequence>
<dbReference type="InterPro" id="IPR019888">
    <property type="entry name" value="Tscrpt_reg_AsnC-like"/>
</dbReference>
<comment type="caution">
    <text evidence="5">The sequence shown here is derived from an EMBL/GenBank/DDBJ whole genome shotgun (WGS) entry which is preliminary data.</text>
</comment>
<gene>
    <name evidence="5" type="ORF">BJ963_001534</name>
</gene>
<dbReference type="Pfam" id="PF13412">
    <property type="entry name" value="HTH_24"/>
    <property type="match status" value="1"/>
</dbReference>
<dbReference type="PRINTS" id="PR00033">
    <property type="entry name" value="HTHASNC"/>
</dbReference>
<dbReference type="InterPro" id="IPR036388">
    <property type="entry name" value="WH-like_DNA-bd_sf"/>
</dbReference>
<organism evidence="5 6">
    <name type="scientific">Leifsonia soli</name>
    <dbReference type="NCBI Taxonomy" id="582665"/>
    <lineage>
        <taxon>Bacteria</taxon>
        <taxon>Bacillati</taxon>
        <taxon>Actinomycetota</taxon>
        <taxon>Actinomycetes</taxon>
        <taxon>Micrococcales</taxon>
        <taxon>Microbacteriaceae</taxon>
        <taxon>Leifsonia</taxon>
    </lineage>
</organism>
<dbReference type="FunFam" id="1.10.10.10:FF:000186">
    <property type="entry name" value="AsnC family transcriptional regulator"/>
    <property type="match status" value="1"/>
</dbReference>
<dbReference type="Pfam" id="PF01037">
    <property type="entry name" value="AsnC_trans_reg"/>
    <property type="match status" value="1"/>
</dbReference>
<dbReference type="RefSeq" id="WP_089909551.1">
    <property type="nucleotide sequence ID" value="NZ_BAAAPX010000001.1"/>
</dbReference>
<evidence type="ECO:0000256" key="1">
    <source>
        <dbReference type="ARBA" id="ARBA00023015"/>
    </source>
</evidence>
<dbReference type="PANTHER" id="PTHR30154">
    <property type="entry name" value="LEUCINE-RESPONSIVE REGULATORY PROTEIN"/>
    <property type="match status" value="1"/>
</dbReference>
<dbReference type="GO" id="GO:0043200">
    <property type="term" value="P:response to amino acid"/>
    <property type="evidence" value="ECO:0007669"/>
    <property type="project" value="TreeGrafter"/>
</dbReference>
<dbReference type="Proteomes" id="UP000589620">
    <property type="component" value="Unassembled WGS sequence"/>
</dbReference>
<dbReference type="GO" id="GO:0043565">
    <property type="term" value="F:sequence-specific DNA binding"/>
    <property type="evidence" value="ECO:0007669"/>
    <property type="project" value="InterPro"/>
</dbReference>
<dbReference type="GO" id="GO:0005829">
    <property type="term" value="C:cytosol"/>
    <property type="evidence" value="ECO:0007669"/>
    <property type="project" value="TreeGrafter"/>
</dbReference>
<dbReference type="PANTHER" id="PTHR30154:SF34">
    <property type="entry name" value="TRANSCRIPTIONAL REGULATOR AZLB"/>
    <property type="match status" value="1"/>
</dbReference>
<dbReference type="InterPro" id="IPR019885">
    <property type="entry name" value="Tscrpt_reg_HTH_AsnC-type_CS"/>
</dbReference>
<name>A0A852SZA0_9MICO</name>
<dbReference type="SMART" id="SM00344">
    <property type="entry name" value="HTH_ASNC"/>
    <property type="match status" value="1"/>
</dbReference>
<dbReference type="InterPro" id="IPR011991">
    <property type="entry name" value="ArsR-like_HTH"/>
</dbReference>
<evidence type="ECO:0000259" key="4">
    <source>
        <dbReference type="PROSITE" id="PS50956"/>
    </source>
</evidence>